<evidence type="ECO:0000313" key="2">
    <source>
        <dbReference type="Proteomes" id="UP000013827"/>
    </source>
</evidence>
<dbReference type="Gene3D" id="3.40.50.150">
    <property type="entry name" value="Vaccinia Virus protein VP39"/>
    <property type="match status" value="1"/>
</dbReference>
<dbReference type="SUPFAM" id="SSF53335">
    <property type="entry name" value="S-adenosyl-L-methionine-dependent methyltransferases"/>
    <property type="match status" value="1"/>
</dbReference>
<dbReference type="STRING" id="2903.R1EXA0"/>
<dbReference type="GeneID" id="17273160"/>
<evidence type="ECO:0008006" key="3">
    <source>
        <dbReference type="Google" id="ProtNLM"/>
    </source>
</evidence>
<sequence length="592" mass="63103">MRNAARPFFTHSGGALGFAPVTLPPLPSGAVLDVRECPPPGSLAAARAPVLGGRVWPAAAALCRWLRLSRPALLGLPVVELGSGTGAVGLYAAALGASRVALTDGSAEVIDLLRANATRNAPHHSAVVSVSALRWGDGNDAAAAWPQAEEPPAAGATVGEMRRTVREHGLGVSTRGDFRGKGVKDAVVAACDGLSECSTPDSSHAAWNAASEAEPAGGLVLGSDLTYFVDDHRPLCDTIAALLAARPLARAVLAHQRRGLLFRGGRTPGDHHLDHFCAVAAASGLRVTAVPGAAAEAASGAAGENVSLLEAVAMEMLSKLSLERGDSCTFFMLDAAFVRKFPGKSLPFFQEIRDHFVTDEPLIEVALTYADVVKGTHIETTLAVSHRWMQPDDPDPDGEQLKALKGFLNSPAGKKIERVWIDSACMPQDQPKGSRSAEDAAAFKRMLKEVNRLYLGTTVLILLDMSYVSRFWTQFESWLSMQYATPSGLKPAVGTKNERHHIVCIQNAAAQAESFAKLLVDQWANKTPDEAHAFLSKPDVTVTNQGDKDLQLPKIMELDATDVERHRWQCHPGVVGRSPVMREPPCDPYDGS</sequence>
<reference evidence="2" key="1">
    <citation type="journal article" date="2013" name="Nature">
        <title>Pan genome of the phytoplankton Emiliania underpins its global distribution.</title>
        <authorList>
            <person name="Read B.A."/>
            <person name="Kegel J."/>
            <person name="Klute M.J."/>
            <person name="Kuo A."/>
            <person name="Lefebvre S.C."/>
            <person name="Maumus F."/>
            <person name="Mayer C."/>
            <person name="Miller J."/>
            <person name="Monier A."/>
            <person name="Salamov A."/>
            <person name="Young J."/>
            <person name="Aguilar M."/>
            <person name="Claverie J.M."/>
            <person name="Frickenhaus S."/>
            <person name="Gonzalez K."/>
            <person name="Herman E.K."/>
            <person name="Lin Y.C."/>
            <person name="Napier J."/>
            <person name="Ogata H."/>
            <person name="Sarno A.F."/>
            <person name="Shmutz J."/>
            <person name="Schroeder D."/>
            <person name="de Vargas C."/>
            <person name="Verret F."/>
            <person name="von Dassow P."/>
            <person name="Valentin K."/>
            <person name="Van de Peer Y."/>
            <person name="Wheeler G."/>
            <person name="Dacks J.B."/>
            <person name="Delwiche C.F."/>
            <person name="Dyhrman S.T."/>
            <person name="Glockner G."/>
            <person name="John U."/>
            <person name="Richards T."/>
            <person name="Worden A.Z."/>
            <person name="Zhang X."/>
            <person name="Grigoriev I.V."/>
            <person name="Allen A.E."/>
            <person name="Bidle K."/>
            <person name="Borodovsky M."/>
            <person name="Bowler C."/>
            <person name="Brownlee C."/>
            <person name="Cock J.M."/>
            <person name="Elias M."/>
            <person name="Gladyshev V.N."/>
            <person name="Groth M."/>
            <person name="Guda C."/>
            <person name="Hadaegh A."/>
            <person name="Iglesias-Rodriguez M.D."/>
            <person name="Jenkins J."/>
            <person name="Jones B.M."/>
            <person name="Lawson T."/>
            <person name="Leese F."/>
            <person name="Lindquist E."/>
            <person name="Lobanov A."/>
            <person name="Lomsadze A."/>
            <person name="Malik S.B."/>
            <person name="Marsh M.E."/>
            <person name="Mackinder L."/>
            <person name="Mock T."/>
            <person name="Mueller-Roeber B."/>
            <person name="Pagarete A."/>
            <person name="Parker M."/>
            <person name="Probert I."/>
            <person name="Quesneville H."/>
            <person name="Raines C."/>
            <person name="Rensing S.A."/>
            <person name="Riano-Pachon D.M."/>
            <person name="Richier S."/>
            <person name="Rokitta S."/>
            <person name="Shiraiwa Y."/>
            <person name="Soanes D.M."/>
            <person name="van der Giezen M."/>
            <person name="Wahlund T.M."/>
            <person name="Williams B."/>
            <person name="Wilson W."/>
            <person name="Wolfe G."/>
            <person name="Wurch L.L."/>
        </authorList>
    </citation>
    <scope>NUCLEOTIDE SEQUENCE</scope>
</reference>
<dbReference type="InterPro" id="IPR029063">
    <property type="entry name" value="SAM-dependent_MTases_sf"/>
</dbReference>
<dbReference type="EnsemblProtists" id="EOD27616">
    <property type="protein sequence ID" value="EOD27616"/>
    <property type="gene ID" value="EMIHUDRAFT_114489"/>
</dbReference>
<dbReference type="Proteomes" id="UP000013827">
    <property type="component" value="Unassembled WGS sequence"/>
</dbReference>
<protein>
    <recommendedName>
        <fullName evidence="3">Heterokaryon incompatibility domain-containing protein</fullName>
    </recommendedName>
</protein>
<dbReference type="Pfam" id="PF10294">
    <property type="entry name" value="Methyltransf_16"/>
    <property type="match status" value="1"/>
</dbReference>
<accession>A0A0D3JVT1</accession>
<proteinExistence type="predicted"/>
<dbReference type="RefSeq" id="XP_005780045.1">
    <property type="nucleotide sequence ID" value="XM_005779988.1"/>
</dbReference>
<keyword evidence="2" id="KW-1185">Reference proteome</keyword>
<name>A0A0D3JVT1_EMIH1</name>
<reference evidence="1" key="2">
    <citation type="submission" date="2024-10" db="UniProtKB">
        <authorList>
            <consortium name="EnsemblProtists"/>
        </authorList>
    </citation>
    <scope>IDENTIFICATION</scope>
</reference>
<dbReference type="KEGG" id="ehx:EMIHUDRAFT_114489"/>
<dbReference type="AlphaFoldDB" id="A0A0D3JVT1"/>
<dbReference type="PaxDb" id="2903-EOD27616"/>
<organism evidence="1 2">
    <name type="scientific">Emiliania huxleyi (strain CCMP1516)</name>
    <dbReference type="NCBI Taxonomy" id="280463"/>
    <lineage>
        <taxon>Eukaryota</taxon>
        <taxon>Haptista</taxon>
        <taxon>Haptophyta</taxon>
        <taxon>Prymnesiophyceae</taxon>
        <taxon>Isochrysidales</taxon>
        <taxon>Noelaerhabdaceae</taxon>
        <taxon>Emiliania</taxon>
    </lineage>
</organism>
<dbReference type="InterPro" id="IPR019410">
    <property type="entry name" value="Methyltransf_16"/>
</dbReference>
<evidence type="ECO:0000313" key="1">
    <source>
        <dbReference type="EnsemblProtists" id="EOD27616"/>
    </source>
</evidence>
<dbReference type="CDD" id="cd02440">
    <property type="entry name" value="AdoMet_MTases"/>
    <property type="match status" value="1"/>
</dbReference>
<dbReference type="HOGENOM" id="CLU_461131_0_0_1"/>
<dbReference type="PANTHER" id="PTHR14614">
    <property type="entry name" value="HEPATOCELLULAR CARCINOMA-ASSOCIATED ANTIGEN"/>
    <property type="match status" value="1"/>
</dbReference>